<feature type="compositionally biased region" description="Low complexity" evidence="1">
    <location>
        <begin position="212"/>
        <end position="235"/>
    </location>
</feature>
<dbReference type="RefSeq" id="WP_075706728.1">
    <property type="nucleotide sequence ID" value="NZ_MJMJ01000007.1"/>
</dbReference>
<comment type="caution">
    <text evidence="2">The sequence shown here is derived from an EMBL/GenBank/DDBJ whole genome shotgun (WGS) entry which is preliminary data.</text>
</comment>
<gene>
    <name evidence="2" type="ORF">BIY22_17305</name>
</gene>
<feature type="region of interest" description="Disordered" evidence="1">
    <location>
        <begin position="146"/>
        <end position="175"/>
    </location>
</feature>
<dbReference type="Proteomes" id="UP000186313">
    <property type="component" value="Unassembled WGS sequence"/>
</dbReference>
<sequence length="265" mass="28652">MTPQEQEMIEKLADKLAAKQDITQDPAAAELINHKIASQRDIIYRLSQLALAQELALTEMKKHNDYLQSNADFYQQESKRGTMSRMFGESRQPPRPPVSSYQPSAFGGFMQTAAGVAAGMVAGSALSHLLFSDSHAAEPIVENTTNNYYQQPDDTAENPLDNSQTEESSNVASAENDAAVADDNASSFLAGSDDYTQSYTGGGWNTDTGFGNPDDLSFSDSSSDSLDENGLSNDSTRWGGEDNSTSDDFDFGSDDSGSWGDDDSW</sequence>
<dbReference type="STRING" id="1381081.BIY22_17305"/>
<feature type="compositionally biased region" description="Acidic residues" evidence="1">
    <location>
        <begin position="244"/>
        <end position="253"/>
    </location>
</feature>
<name>A0A1Q9HM50_9VIBR</name>
<proteinExistence type="predicted"/>
<evidence type="ECO:0000313" key="3">
    <source>
        <dbReference type="Proteomes" id="UP000186313"/>
    </source>
</evidence>
<accession>A0A1Q9HM50</accession>
<organism evidence="2 3">
    <name type="scientific">Vibrio panuliri</name>
    <dbReference type="NCBI Taxonomy" id="1381081"/>
    <lineage>
        <taxon>Bacteria</taxon>
        <taxon>Pseudomonadati</taxon>
        <taxon>Pseudomonadota</taxon>
        <taxon>Gammaproteobacteria</taxon>
        <taxon>Vibrionales</taxon>
        <taxon>Vibrionaceae</taxon>
        <taxon>Vibrio</taxon>
    </lineage>
</organism>
<feature type="compositionally biased region" description="Polar residues" evidence="1">
    <location>
        <begin position="196"/>
        <end position="209"/>
    </location>
</feature>
<evidence type="ECO:0000256" key="1">
    <source>
        <dbReference type="SAM" id="MobiDB-lite"/>
    </source>
</evidence>
<dbReference type="InterPro" id="IPR018648">
    <property type="entry name" value="DUF2076"/>
</dbReference>
<evidence type="ECO:0000313" key="2">
    <source>
        <dbReference type="EMBL" id="OLQ91712.1"/>
    </source>
</evidence>
<dbReference type="Pfam" id="PF09849">
    <property type="entry name" value="DUF2076"/>
    <property type="match status" value="1"/>
</dbReference>
<feature type="compositionally biased region" description="Low complexity" evidence="1">
    <location>
        <begin position="166"/>
        <end position="175"/>
    </location>
</feature>
<protein>
    <submittedName>
        <fullName evidence="2">Uncharacterized protein</fullName>
    </submittedName>
</protein>
<feature type="region of interest" description="Disordered" evidence="1">
    <location>
        <begin position="83"/>
        <end position="102"/>
    </location>
</feature>
<dbReference type="OrthoDB" id="5873420at2"/>
<dbReference type="AlphaFoldDB" id="A0A1Q9HM50"/>
<dbReference type="EMBL" id="MJMJ01000007">
    <property type="protein sequence ID" value="OLQ91712.1"/>
    <property type="molecule type" value="Genomic_DNA"/>
</dbReference>
<feature type="region of interest" description="Disordered" evidence="1">
    <location>
        <begin position="196"/>
        <end position="265"/>
    </location>
</feature>
<reference evidence="2 3" key="1">
    <citation type="submission" date="2016-09" db="EMBL/GenBank/DDBJ databases">
        <title>Genomic Taxonomy of the Vibrionaceae.</title>
        <authorList>
            <person name="Gonzalez-Castillo A."/>
            <person name="Gomez-Gil B."/>
            <person name="Enciso-Ibarra K."/>
        </authorList>
    </citation>
    <scope>NUCLEOTIDE SEQUENCE [LARGE SCALE GENOMIC DNA]</scope>
    <source>
        <strain evidence="2 3">CAIM 703</strain>
    </source>
</reference>